<proteinExistence type="predicted"/>
<accession>A0A5C8PSQ7</accession>
<name>A0A5C8PSQ7_9HYPH</name>
<sequence length="147" mass="15359">MVEQSKKAWENPITKAHVIGAGVGIVATAIFCFGYPGWFMSRSAAEGYRTAAVDNVHAEYCLASYLSSGVTAAEATEIRRKGTSEQAEILVKTGHAPNEEAGRACGRALDKLSTDAQLDEAIKKAVAAAAAQDAKIAAGKEGDTKSN</sequence>
<dbReference type="Proteomes" id="UP000321638">
    <property type="component" value="Unassembled WGS sequence"/>
</dbReference>
<feature type="transmembrane region" description="Helical" evidence="1">
    <location>
        <begin position="16"/>
        <end position="39"/>
    </location>
</feature>
<keyword evidence="1" id="KW-0812">Transmembrane</keyword>
<dbReference type="OrthoDB" id="9833417at2"/>
<protein>
    <submittedName>
        <fullName evidence="2">Uncharacterized protein</fullName>
    </submittedName>
</protein>
<evidence type="ECO:0000256" key="1">
    <source>
        <dbReference type="SAM" id="Phobius"/>
    </source>
</evidence>
<organism evidence="2 3">
    <name type="scientific">Vineibacter terrae</name>
    <dbReference type="NCBI Taxonomy" id="2586908"/>
    <lineage>
        <taxon>Bacteria</taxon>
        <taxon>Pseudomonadati</taxon>
        <taxon>Pseudomonadota</taxon>
        <taxon>Alphaproteobacteria</taxon>
        <taxon>Hyphomicrobiales</taxon>
        <taxon>Vineibacter</taxon>
    </lineage>
</organism>
<dbReference type="AlphaFoldDB" id="A0A5C8PSQ7"/>
<comment type="caution">
    <text evidence="2">The sequence shown here is derived from an EMBL/GenBank/DDBJ whole genome shotgun (WGS) entry which is preliminary data.</text>
</comment>
<evidence type="ECO:0000313" key="2">
    <source>
        <dbReference type="EMBL" id="TXL78821.1"/>
    </source>
</evidence>
<keyword evidence="1" id="KW-0472">Membrane</keyword>
<reference evidence="2 3" key="1">
    <citation type="submission" date="2019-06" db="EMBL/GenBank/DDBJ databases">
        <title>New taxonomy in bacterial strain CC-CFT640, isolated from vineyard.</title>
        <authorList>
            <person name="Lin S.-Y."/>
            <person name="Tsai C.-F."/>
            <person name="Young C.-C."/>
        </authorList>
    </citation>
    <scope>NUCLEOTIDE SEQUENCE [LARGE SCALE GENOMIC DNA]</scope>
    <source>
        <strain evidence="2 3">CC-CFT640</strain>
    </source>
</reference>
<keyword evidence="3" id="KW-1185">Reference proteome</keyword>
<evidence type="ECO:0000313" key="3">
    <source>
        <dbReference type="Proteomes" id="UP000321638"/>
    </source>
</evidence>
<dbReference type="EMBL" id="VDUZ01000006">
    <property type="protein sequence ID" value="TXL78821.1"/>
    <property type="molecule type" value="Genomic_DNA"/>
</dbReference>
<keyword evidence="1" id="KW-1133">Transmembrane helix</keyword>
<gene>
    <name evidence="2" type="ORF">FHP25_07445</name>
</gene>
<dbReference type="RefSeq" id="WP_147846292.1">
    <property type="nucleotide sequence ID" value="NZ_VDUZ01000006.1"/>
</dbReference>